<protein>
    <submittedName>
        <fullName evidence="1">Uncharacterized protein</fullName>
    </submittedName>
</protein>
<keyword evidence="2" id="KW-1185">Reference proteome</keyword>
<dbReference type="Proteomes" id="UP000594638">
    <property type="component" value="Unassembled WGS sequence"/>
</dbReference>
<gene>
    <name evidence="1" type="ORF">OLEA9_A034099</name>
</gene>
<evidence type="ECO:0000313" key="1">
    <source>
        <dbReference type="EMBL" id="CAA2988433.1"/>
    </source>
</evidence>
<comment type="caution">
    <text evidence="1">The sequence shown here is derived from an EMBL/GenBank/DDBJ whole genome shotgun (WGS) entry which is preliminary data.</text>
</comment>
<name>A0A8S0SB59_OLEEU</name>
<reference evidence="1 2" key="1">
    <citation type="submission" date="2019-12" db="EMBL/GenBank/DDBJ databases">
        <authorList>
            <person name="Alioto T."/>
            <person name="Alioto T."/>
            <person name="Gomez Garrido J."/>
        </authorList>
    </citation>
    <scope>NUCLEOTIDE SEQUENCE [LARGE SCALE GENOMIC DNA]</scope>
</reference>
<proteinExistence type="predicted"/>
<accession>A0A8S0SB59</accession>
<dbReference type="AlphaFoldDB" id="A0A8S0SB59"/>
<organism evidence="1 2">
    <name type="scientific">Olea europaea subsp. europaea</name>
    <dbReference type="NCBI Taxonomy" id="158383"/>
    <lineage>
        <taxon>Eukaryota</taxon>
        <taxon>Viridiplantae</taxon>
        <taxon>Streptophyta</taxon>
        <taxon>Embryophyta</taxon>
        <taxon>Tracheophyta</taxon>
        <taxon>Spermatophyta</taxon>
        <taxon>Magnoliopsida</taxon>
        <taxon>eudicotyledons</taxon>
        <taxon>Gunneridae</taxon>
        <taxon>Pentapetalae</taxon>
        <taxon>asterids</taxon>
        <taxon>lamiids</taxon>
        <taxon>Lamiales</taxon>
        <taxon>Oleaceae</taxon>
        <taxon>Oleeae</taxon>
        <taxon>Olea</taxon>
    </lineage>
</organism>
<sequence>PPPLPFYCFQLAPVHYPIPSIFVGTQQSDTNPVTQLIQTPVLREALVTEDVDFVSDVVKE</sequence>
<evidence type="ECO:0000313" key="2">
    <source>
        <dbReference type="Proteomes" id="UP000594638"/>
    </source>
</evidence>
<feature type="non-terminal residue" evidence="1">
    <location>
        <position position="60"/>
    </location>
</feature>
<dbReference type="EMBL" id="CACTIH010003993">
    <property type="protein sequence ID" value="CAA2988433.1"/>
    <property type="molecule type" value="Genomic_DNA"/>
</dbReference>
<dbReference type="Gramene" id="OE9A034099T1">
    <property type="protein sequence ID" value="OE9A034099C1"/>
    <property type="gene ID" value="OE9A034099"/>
</dbReference>
<feature type="non-terminal residue" evidence="1">
    <location>
        <position position="1"/>
    </location>
</feature>